<keyword evidence="5 7" id="KW-1133">Transmembrane helix</keyword>
<dbReference type="SUPFAM" id="SSF103473">
    <property type="entry name" value="MFS general substrate transporter"/>
    <property type="match status" value="1"/>
</dbReference>
<dbReference type="RefSeq" id="WP_343053029.1">
    <property type="nucleotide sequence ID" value="NZ_JACIJC010000008.1"/>
</dbReference>
<dbReference type="Pfam" id="PF07690">
    <property type="entry name" value="MFS_1"/>
    <property type="match status" value="1"/>
</dbReference>
<dbReference type="InterPro" id="IPR011701">
    <property type="entry name" value="MFS"/>
</dbReference>
<comment type="subcellular location">
    <subcellularLocation>
        <location evidence="1">Cell membrane</location>
        <topology evidence="1">Multi-pass membrane protein</topology>
    </subcellularLocation>
</comment>
<dbReference type="EMBL" id="JACIJC010000008">
    <property type="protein sequence ID" value="MBB5687745.1"/>
    <property type="molecule type" value="Genomic_DNA"/>
</dbReference>
<dbReference type="PANTHER" id="PTHR42718">
    <property type="entry name" value="MAJOR FACILITATOR SUPERFAMILY MULTIDRUG TRANSPORTER MFSC"/>
    <property type="match status" value="1"/>
</dbReference>
<evidence type="ECO:0000256" key="5">
    <source>
        <dbReference type="ARBA" id="ARBA00022989"/>
    </source>
</evidence>
<accession>A0A7W9AL89</accession>
<reference evidence="9 10" key="1">
    <citation type="submission" date="2020-08" db="EMBL/GenBank/DDBJ databases">
        <title>Genomic Encyclopedia of Type Strains, Phase IV (KMG-IV): sequencing the most valuable type-strain genomes for metagenomic binning, comparative biology and taxonomic classification.</title>
        <authorList>
            <person name="Goeker M."/>
        </authorList>
    </citation>
    <scope>NUCLEOTIDE SEQUENCE [LARGE SCALE GENOMIC DNA]</scope>
    <source>
        <strain evidence="9 10">DSM 25079</strain>
    </source>
</reference>
<keyword evidence="2" id="KW-0813">Transport</keyword>
<feature type="transmembrane region" description="Helical" evidence="7">
    <location>
        <begin position="21"/>
        <end position="44"/>
    </location>
</feature>
<dbReference type="GO" id="GO:0022857">
    <property type="term" value="F:transmembrane transporter activity"/>
    <property type="evidence" value="ECO:0007669"/>
    <property type="project" value="InterPro"/>
</dbReference>
<feature type="transmembrane region" description="Helical" evidence="7">
    <location>
        <begin position="293"/>
        <end position="319"/>
    </location>
</feature>
<feature type="domain" description="Major facilitator superfamily (MFS) profile" evidence="8">
    <location>
        <begin position="22"/>
        <end position="467"/>
    </location>
</feature>
<feature type="transmembrane region" description="Helical" evidence="7">
    <location>
        <begin position="176"/>
        <end position="197"/>
    </location>
</feature>
<evidence type="ECO:0000259" key="8">
    <source>
        <dbReference type="PROSITE" id="PS50850"/>
    </source>
</evidence>
<dbReference type="Gene3D" id="1.20.1250.20">
    <property type="entry name" value="MFS general substrate transporter like domains"/>
    <property type="match status" value="1"/>
</dbReference>
<dbReference type="Proteomes" id="UP000549617">
    <property type="component" value="Unassembled WGS sequence"/>
</dbReference>
<evidence type="ECO:0000256" key="3">
    <source>
        <dbReference type="ARBA" id="ARBA00022475"/>
    </source>
</evidence>
<dbReference type="PANTHER" id="PTHR42718:SF46">
    <property type="entry name" value="BLR6921 PROTEIN"/>
    <property type="match status" value="1"/>
</dbReference>
<comment type="caution">
    <text evidence="9">The sequence shown here is derived from an EMBL/GenBank/DDBJ whole genome shotgun (WGS) entry which is preliminary data.</text>
</comment>
<name>A0A7W9AL89_9SPHN</name>
<evidence type="ECO:0000313" key="10">
    <source>
        <dbReference type="Proteomes" id="UP000549617"/>
    </source>
</evidence>
<keyword evidence="4 7" id="KW-0812">Transmembrane</keyword>
<feature type="transmembrane region" description="Helical" evidence="7">
    <location>
        <begin position="365"/>
        <end position="390"/>
    </location>
</feature>
<feature type="transmembrane region" description="Helical" evidence="7">
    <location>
        <begin position="209"/>
        <end position="226"/>
    </location>
</feature>
<feature type="transmembrane region" description="Helical" evidence="7">
    <location>
        <begin position="150"/>
        <end position="170"/>
    </location>
</feature>
<dbReference type="GO" id="GO:0005886">
    <property type="term" value="C:plasma membrane"/>
    <property type="evidence" value="ECO:0007669"/>
    <property type="project" value="UniProtKB-SubCell"/>
</dbReference>
<feature type="transmembrane region" description="Helical" evidence="7">
    <location>
        <begin position="411"/>
        <end position="429"/>
    </location>
</feature>
<feature type="transmembrane region" description="Helical" evidence="7">
    <location>
        <begin position="92"/>
        <end position="115"/>
    </location>
</feature>
<feature type="transmembrane region" description="Helical" evidence="7">
    <location>
        <begin position="441"/>
        <end position="462"/>
    </location>
</feature>
<organism evidence="9 10">
    <name type="scientific">Sphingobium boeckii</name>
    <dbReference type="NCBI Taxonomy" id="1082345"/>
    <lineage>
        <taxon>Bacteria</taxon>
        <taxon>Pseudomonadati</taxon>
        <taxon>Pseudomonadota</taxon>
        <taxon>Alphaproteobacteria</taxon>
        <taxon>Sphingomonadales</taxon>
        <taxon>Sphingomonadaceae</taxon>
        <taxon>Sphingobium</taxon>
    </lineage>
</organism>
<dbReference type="AlphaFoldDB" id="A0A7W9AL89"/>
<proteinExistence type="predicted"/>
<gene>
    <name evidence="9" type="ORF">FHS49_003791</name>
</gene>
<dbReference type="InterPro" id="IPR020846">
    <property type="entry name" value="MFS_dom"/>
</dbReference>
<evidence type="ECO:0000256" key="7">
    <source>
        <dbReference type="SAM" id="Phobius"/>
    </source>
</evidence>
<feature type="transmembrane region" description="Helical" evidence="7">
    <location>
        <begin position="340"/>
        <end position="359"/>
    </location>
</feature>
<dbReference type="Gene3D" id="1.20.1720.10">
    <property type="entry name" value="Multidrug resistance protein D"/>
    <property type="match status" value="1"/>
</dbReference>
<protein>
    <submittedName>
        <fullName evidence="9">EmrB/QacA subfamily drug resistance transporter</fullName>
    </submittedName>
</protein>
<feature type="transmembrane region" description="Helical" evidence="7">
    <location>
        <begin position="56"/>
        <end position="80"/>
    </location>
</feature>
<evidence type="ECO:0000256" key="2">
    <source>
        <dbReference type="ARBA" id="ARBA00022448"/>
    </source>
</evidence>
<evidence type="ECO:0000256" key="1">
    <source>
        <dbReference type="ARBA" id="ARBA00004651"/>
    </source>
</evidence>
<keyword evidence="6 7" id="KW-0472">Membrane</keyword>
<evidence type="ECO:0000256" key="4">
    <source>
        <dbReference type="ARBA" id="ARBA00022692"/>
    </source>
</evidence>
<evidence type="ECO:0000256" key="6">
    <source>
        <dbReference type="ARBA" id="ARBA00023136"/>
    </source>
</evidence>
<feature type="transmembrane region" description="Helical" evidence="7">
    <location>
        <begin position="238"/>
        <end position="255"/>
    </location>
</feature>
<evidence type="ECO:0000313" key="9">
    <source>
        <dbReference type="EMBL" id="MBB5687745.1"/>
    </source>
</evidence>
<dbReference type="InterPro" id="IPR036259">
    <property type="entry name" value="MFS_trans_sf"/>
</dbReference>
<keyword evidence="3" id="KW-1003">Cell membrane</keyword>
<keyword evidence="10" id="KW-1185">Reference proteome</keyword>
<sequence length="483" mass="51915">MTKTLPAIQADAPPVVRDYRLIALIIASALFMENLDATVLTTALPTLARDFGVTPPAVSVTVTAYLLALAVFVPVSGYMADRFGARNVFRSAILIFMAGSLVCALAPSLLTIAVARFVQGMGGAMMVPVGRLVLLRSVEKNEFVASQAWLLMPGLLGTILGPPVGGFIVTFLDWRWIFWINLPIGAVGIYLIGRFIPELRSSTSRRFDGTGFVVSGLALSALMFGFELAGPAHEPHLGWPLILLGAVMVVVYLWHSSRSSDPILDLSLLRIPTFRLAMIGGSLTRITQGAQPYLLSLMMQLGFGFTAFQSGAITLATALGTFAMKSQVVRILRHLGFRNGLVLMGLLGGCTYAACGFFQPGWPVSAMFCVLVLAGFFMSFQFTAYNTIAYDEIPADRMSSATSFYSTFQQLTLSLGICTAATVLQLMAAREGSEDPDFTDFSLAFWVVTGISLCSFFANIRFHPQAGAELARRSANASSTPAG</sequence>
<dbReference type="PROSITE" id="PS50850">
    <property type="entry name" value="MFS"/>
    <property type="match status" value="1"/>
</dbReference>